<sequence>MARSTTLLLLTILLLTTFLPILNHHIHVLAVPVPIPVPIIPTTTDEPALAVEHPNPSTIERRQLLGGLLGGLPSFRNEGGNAVQGGGSEQPVTGGVVPGWNNVNIGGR</sequence>
<reference evidence="3" key="1">
    <citation type="submission" date="2021-06" db="EMBL/GenBank/DDBJ databases">
        <title>Genome Sequence of Mortierella hyaline Strain SCG-10, a Cold-Adapted, Nitrate-Reducing Fungus Isolated from Soil in Minnesota, USA.</title>
        <authorList>
            <person name="Aldossari N."/>
        </authorList>
    </citation>
    <scope>NUCLEOTIDE SEQUENCE</scope>
    <source>
        <strain evidence="3">SCG-10</strain>
    </source>
</reference>
<evidence type="ECO:0000256" key="1">
    <source>
        <dbReference type="SAM" id="MobiDB-lite"/>
    </source>
</evidence>
<evidence type="ECO:0000313" key="3">
    <source>
        <dbReference type="EMBL" id="KAG9064403.1"/>
    </source>
</evidence>
<comment type="caution">
    <text evidence="3">The sequence shown here is derived from an EMBL/GenBank/DDBJ whole genome shotgun (WGS) entry which is preliminary data.</text>
</comment>
<feature type="chain" id="PRO_5040437708" evidence="2">
    <location>
        <begin position="24"/>
        <end position="108"/>
    </location>
</feature>
<evidence type="ECO:0000256" key="2">
    <source>
        <dbReference type="SAM" id="SignalP"/>
    </source>
</evidence>
<feature type="signal peptide" evidence="2">
    <location>
        <begin position="1"/>
        <end position="23"/>
    </location>
</feature>
<organism evidence="3 4">
    <name type="scientific">Linnemannia hyalina</name>
    <dbReference type="NCBI Taxonomy" id="64524"/>
    <lineage>
        <taxon>Eukaryota</taxon>
        <taxon>Fungi</taxon>
        <taxon>Fungi incertae sedis</taxon>
        <taxon>Mucoromycota</taxon>
        <taxon>Mortierellomycotina</taxon>
        <taxon>Mortierellomycetes</taxon>
        <taxon>Mortierellales</taxon>
        <taxon>Mortierellaceae</taxon>
        <taxon>Linnemannia</taxon>
    </lineage>
</organism>
<protein>
    <submittedName>
        <fullName evidence="3">Uncharacterized protein</fullName>
    </submittedName>
</protein>
<accession>A0A9P8BQP2</accession>
<gene>
    <name evidence="3" type="ORF">KI688_003591</name>
</gene>
<dbReference type="EMBL" id="JAHRHY010000014">
    <property type="protein sequence ID" value="KAG9064403.1"/>
    <property type="molecule type" value="Genomic_DNA"/>
</dbReference>
<dbReference type="OrthoDB" id="10525913at2759"/>
<keyword evidence="4" id="KW-1185">Reference proteome</keyword>
<evidence type="ECO:0000313" key="4">
    <source>
        <dbReference type="Proteomes" id="UP000707451"/>
    </source>
</evidence>
<name>A0A9P8BQP2_9FUNG</name>
<dbReference type="Proteomes" id="UP000707451">
    <property type="component" value="Unassembled WGS sequence"/>
</dbReference>
<dbReference type="AlphaFoldDB" id="A0A9P8BQP2"/>
<feature type="region of interest" description="Disordered" evidence="1">
    <location>
        <begin position="79"/>
        <end position="108"/>
    </location>
</feature>
<keyword evidence="2" id="KW-0732">Signal</keyword>
<proteinExistence type="predicted"/>